<dbReference type="SMART" id="SM00015">
    <property type="entry name" value="IQ"/>
    <property type="match status" value="3"/>
</dbReference>
<dbReference type="InterPro" id="IPR000048">
    <property type="entry name" value="IQ_motif_EF-hand-BS"/>
</dbReference>
<feature type="compositionally biased region" description="Low complexity" evidence="4">
    <location>
        <begin position="805"/>
        <end position="822"/>
    </location>
</feature>
<feature type="compositionally biased region" description="Basic and acidic residues" evidence="4">
    <location>
        <begin position="647"/>
        <end position="658"/>
    </location>
</feature>
<dbReference type="PROSITE" id="PS50096">
    <property type="entry name" value="IQ"/>
    <property type="match status" value="3"/>
</dbReference>
<dbReference type="AlphaFoldDB" id="A0AAX6G4Q9"/>
<comment type="similarity">
    <text evidence="2">Belongs to the IQD family.</text>
</comment>
<dbReference type="Pfam" id="PF00612">
    <property type="entry name" value="IQ"/>
    <property type="match status" value="3"/>
</dbReference>
<feature type="region of interest" description="Disordered" evidence="4">
    <location>
        <begin position="630"/>
        <end position="838"/>
    </location>
</feature>
<dbReference type="SUPFAM" id="SSF52540">
    <property type="entry name" value="P-loop containing nucleoside triphosphate hydrolases"/>
    <property type="match status" value="1"/>
</dbReference>
<protein>
    <submittedName>
        <fullName evidence="5">Protein IQ-DOMAIN 32</fullName>
    </submittedName>
</protein>
<evidence type="ECO:0000256" key="1">
    <source>
        <dbReference type="ARBA" id="ARBA00022860"/>
    </source>
</evidence>
<feature type="compositionally biased region" description="Polar residues" evidence="4">
    <location>
        <begin position="633"/>
        <end position="646"/>
    </location>
</feature>
<keyword evidence="1" id="KW-0112">Calmodulin-binding</keyword>
<evidence type="ECO:0000256" key="4">
    <source>
        <dbReference type="SAM" id="MobiDB-lite"/>
    </source>
</evidence>
<dbReference type="EMBL" id="JANAVB010022999">
    <property type="protein sequence ID" value="KAJ6823345.1"/>
    <property type="molecule type" value="Genomic_DNA"/>
</dbReference>
<feature type="compositionally biased region" description="Basic and acidic residues" evidence="4">
    <location>
        <begin position="713"/>
        <end position="730"/>
    </location>
</feature>
<feature type="compositionally biased region" description="Polar residues" evidence="4">
    <location>
        <begin position="674"/>
        <end position="684"/>
    </location>
</feature>
<dbReference type="PANTHER" id="PTHR32295:SF154">
    <property type="entry name" value="PROTEIN IQ-DOMAIN 32"/>
    <property type="match status" value="1"/>
</dbReference>
<feature type="compositionally biased region" description="Polar residues" evidence="4">
    <location>
        <begin position="752"/>
        <end position="765"/>
    </location>
</feature>
<reference evidence="5" key="2">
    <citation type="submission" date="2023-04" db="EMBL/GenBank/DDBJ databases">
        <authorList>
            <person name="Bruccoleri R.E."/>
            <person name="Oakeley E.J."/>
            <person name="Faust A.-M."/>
            <person name="Dessus-Babus S."/>
            <person name="Altorfer M."/>
            <person name="Burckhardt D."/>
            <person name="Oertli M."/>
            <person name="Naumann U."/>
            <person name="Petersen F."/>
            <person name="Wong J."/>
        </authorList>
    </citation>
    <scope>NUCLEOTIDE SEQUENCE</scope>
    <source>
        <strain evidence="5">GSM-AAB239-AS_SAM_17_03QT</strain>
        <tissue evidence="5">Leaf</tissue>
    </source>
</reference>
<evidence type="ECO:0000313" key="6">
    <source>
        <dbReference type="Proteomes" id="UP001140949"/>
    </source>
</evidence>
<evidence type="ECO:0000313" key="5">
    <source>
        <dbReference type="EMBL" id="KAJ6823345.1"/>
    </source>
</evidence>
<organism evidence="5 6">
    <name type="scientific">Iris pallida</name>
    <name type="common">Sweet iris</name>
    <dbReference type="NCBI Taxonomy" id="29817"/>
    <lineage>
        <taxon>Eukaryota</taxon>
        <taxon>Viridiplantae</taxon>
        <taxon>Streptophyta</taxon>
        <taxon>Embryophyta</taxon>
        <taxon>Tracheophyta</taxon>
        <taxon>Spermatophyta</taxon>
        <taxon>Magnoliopsida</taxon>
        <taxon>Liliopsida</taxon>
        <taxon>Asparagales</taxon>
        <taxon>Iridaceae</taxon>
        <taxon>Iridoideae</taxon>
        <taxon>Irideae</taxon>
        <taxon>Iris</taxon>
    </lineage>
</organism>
<accession>A0AAX6G4Q9</accession>
<evidence type="ECO:0000256" key="3">
    <source>
        <dbReference type="ARBA" id="ARBA00045534"/>
    </source>
</evidence>
<gene>
    <name evidence="5" type="ORF">M6B38_384135</name>
</gene>
<name>A0AAX6G4Q9_IRIPA</name>
<reference evidence="5" key="1">
    <citation type="journal article" date="2023" name="GigaByte">
        <title>Genome assembly of the bearded iris, Iris pallida Lam.</title>
        <authorList>
            <person name="Bruccoleri R.E."/>
            <person name="Oakeley E.J."/>
            <person name="Faust A.M.E."/>
            <person name="Altorfer M."/>
            <person name="Dessus-Babus S."/>
            <person name="Burckhardt D."/>
            <person name="Oertli M."/>
            <person name="Naumann U."/>
            <person name="Petersen F."/>
            <person name="Wong J."/>
        </authorList>
    </citation>
    <scope>NUCLEOTIDE SEQUENCE</scope>
    <source>
        <strain evidence="5">GSM-AAB239-AS_SAM_17_03QT</strain>
    </source>
</reference>
<feature type="region of interest" description="Disordered" evidence="4">
    <location>
        <begin position="596"/>
        <end position="615"/>
    </location>
</feature>
<comment type="function">
    <text evidence="3">May be involved in cooperative interactions with calmodulins or calmodulin-like proteins. Recruits calmodulin proteins to microtubules, thus being a potential scaffold in cellular signaling and trafficking. May associate with nucleic acids and regulate gene expression at the transcriptional or post-transcriptional level.</text>
</comment>
<keyword evidence="6" id="KW-1185">Reference proteome</keyword>
<dbReference type="PANTHER" id="PTHR32295">
    <property type="entry name" value="IQ-DOMAIN 5-RELATED"/>
    <property type="match status" value="1"/>
</dbReference>
<feature type="compositionally biased region" description="Basic and acidic residues" evidence="4">
    <location>
        <begin position="781"/>
        <end position="790"/>
    </location>
</feature>
<evidence type="ECO:0000256" key="2">
    <source>
        <dbReference type="ARBA" id="ARBA00024341"/>
    </source>
</evidence>
<proteinExistence type="inferred from homology"/>
<sequence length="838" mass="92099">MGKSTSSCFKIITCGADSAEADNDDLSPPPVMEQVPMFHFFLFCSTFLSFKSKTSSEKHRWSFHKKSVSQQVQSNTVKSEPQSVGFKANSEATTNNFHVAKDSTVPEKKPVIEQANETAHFSSTVVNSAVTGELGTGTIAVTDANLQENVVVIIQAAIRRFLALRELQKLKKVIKLQAALRGHLVRRQAVGSLRCVQAIVKMQALVRAHLAHQALENYVVQKKHESGIQIDSQWSTVSPKRNSELKSDKTNYAVEKLLSNGFARQLLDTTPKTKTIYITCDPLKHDSAWEWLERWMSVTSPGQQSELNWNQGCLEDDRKNVQTSSEDIDGIPVMAARTVPIFNLSESKPAAAENKGDSTDVASGKVEFQVQASNPGQCIVLSAEDEKMHSQGGKNMSTKKENITMSEETERISDVVSSQLQVDATALSEVDSNPSKPNFVTDNLKCTAMAAASDPMETEGKKLETGLKKLWNPAFAAVQAKFEELSSASKSHRSVSYVCRDATVETKQNHNQLESMAAGDKVIQIENTTTKNPAIHVAASECGTEISISSTLDSPDQSEADGGEIILELGTLEGRHDVQNGSCVAFNLENMEAEAKKPSAESSVFQQQGREENDRNIIDSISAFESVQEKEQQMQLSTSSIQIQQENLKDTHSNDRLSQEGSPKSHVNIPESDGTPSSQVTVSSRTRKTERKTAAEKPRTKLFSKSSSSNPKNDSDERNSTARLPKDVKNAKRRSSFGITKPENSDNEPRLSCSSTLPSYMQATESARAKANGTLSLKSSPDVHDKDNQIKKRHSLPISDDKQGSSPRVQRSASQVQQSRKVNGTHSPQTSAERRWQR</sequence>
<dbReference type="GO" id="GO:0005516">
    <property type="term" value="F:calmodulin binding"/>
    <property type="evidence" value="ECO:0007669"/>
    <property type="project" value="UniProtKB-KW"/>
</dbReference>
<dbReference type="Proteomes" id="UP001140949">
    <property type="component" value="Unassembled WGS sequence"/>
</dbReference>
<comment type="caution">
    <text evidence="5">The sequence shown here is derived from an EMBL/GenBank/DDBJ whole genome shotgun (WGS) entry which is preliminary data.</text>
</comment>
<dbReference type="Gene3D" id="1.20.5.190">
    <property type="match status" value="1"/>
</dbReference>
<dbReference type="InterPro" id="IPR027417">
    <property type="entry name" value="P-loop_NTPase"/>
</dbReference>